<evidence type="ECO:0000256" key="6">
    <source>
        <dbReference type="ARBA" id="ARBA00022833"/>
    </source>
</evidence>
<feature type="zinc finger region" description="RING-Gid-type" evidence="7">
    <location>
        <begin position="455"/>
        <end position="524"/>
    </location>
</feature>
<evidence type="ECO:0000256" key="1">
    <source>
        <dbReference type="ARBA" id="ARBA00004496"/>
    </source>
</evidence>
<dbReference type="GO" id="GO:0034657">
    <property type="term" value="C:GID complex"/>
    <property type="evidence" value="ECO:0007669"/>
    <property type="project" value="TreeGrafter"/>
</dbReference>
<evidence type="ECO:0000313" key="12">
    <source>
        <dbReference type="Proteomes" id="UP000078595"/>
    </source>
</evidence>
<evidence type="ECO:0000256" key="4">
    <source>
        <dbReference type="ARBA" id="ARBA00022723"/>
    </source>
</evidence>
<evidence type="ECO:0000256" key="8">
    <source>
        <dbReference type="SAM" id="MobiDB-lite"/>
    </source>
</evidence>
<dbReference type="InterPro" id="IPR044063">
    <property type="entry name" value="ZF_RING_GID"/>
</dbReference>
<reference evidence="11" key="1">
    <citation type="submission" date="2013-07" db="EMBL/GenBank/DDBJ databases">
        <authorList>
            <consortium name="The Broad Institute Genome Sequencing Platform"/>
            <person name="Cuomo C."/>
            <person name="Litvintseva A."/>
            <person name="Chen Y."/>
            <person name="Heitman J."/>
            <person name="Sun S."/>
            <person name="Springer D."/>
            <person name="Dromer F."/>
            <person name="Young S.K."/>
            <person name="Zeng Q."/>
            <person name="Gargeya S."/>
            <person name="Fitzgerald M."/>
            <person name="Abouelleil A."/>
            <person name="Alvarado L."/>
            <person name="Berlin A.M."/>
            <person name="Chapman S.B."/>
            <person name="Dewar J."/>
            <person name="Goldberg J."/>
            <person name="Griggs A."/>
            <person name="Gujja S."/>
            <person name="Hansen M."/>
            <person name="Howarth C."/>
            <person name="Imamovic A."/>
            <person name="Larimer J."/>
            <person name="McCowan C."/>
            <person name="Murphy C."/>
            <person name="Pearson M."/>
            <person name="Priest M."/>
            <person name="Roberts A."/>
            <person name="Saif S."/>
            <person name="Shea T."/>
            <person name="Sykes S."/>
            <person name="Wortman J."/>
            <person name="Nusbaum C."/>
            <person name="Birren B."/>
        </authorList>
    </citation>
    <scope>NUCLEOTIDE SEQUENCE</scope>
    <source>
        <strain evidence="11">CBS 10117</strain>
    </source>
</reference>
<keyword evidence="5 7" id="KW-0863">Zinc-finger</keyword>
<sequence>MARTPTSTNGALILEEPLIRTPYELLRRSHRSAQRQVEKDFNAVSVALQSMVKSLNASSSSEEGRQSLVNKLDQVGDRAKGLKRKLDDIQPNAREPTPLRSRLEYLNKLTVSTASEQRERGSMNNGSSKEAKNEETSGENTNGSEAKMELDGDGEAEGSITPTSEPKQQSLLTFDATLDRYIVDYLLRTGRLKTAEALAKKQNIEPLVDIKLFAELSKIERALIENHSCAEALAWCGENRGTLKKTKNNLEFALRLQEFIEICRKRDIISAIAYSRKNLAPWAATHLSEIQQGMTLMSFGEKTGVEVYKKLYDPSRWTLVRDQFRSTFLTLYAQPSQPVLSLALSAGLSSLKLPSCAPHRPHSHVGGGRSSGESNRSSSTTTSTSEHIPLLPAAPPLHNLESLLIPSSHTHLHLTTPIGGDIVEDVDPNSNKDTDTEVKADLHDHPERAVGNIDCPTCDEHLKILASELPFSHHVNSTIVCRISGEVMDSQNEPMAFPNGYVYSSKALRQMADANFDVVTCPRTRDPCAFSRLRKVYIS</sequence>
<dbReference type="SUPFAM" id="SSF57850">
    <property type="entry name" value="RING/U-box"/>
    <property type="match status" value="1"/>
</dbReference>
<dbReference type="EMBL" id="CP144534">
    <property type="protein sequence ID" value="WWC61874.1"/>
    <property type="molecule type" value="Genomic_DNA"/>
</dbReference>
<dbReference type="KEGG" id="kdj:28968262"/>
<gene>
    <name evidence="11" type="ORF">I303_104459</name>
</gene>
<feature type="region of interest" description="Disordered" evidence="8">
    <location>
        <begin position="83"/>
        <end position="168"/>
    </location>
</feature>
<keyword evidence="3" id="KW-0963">Cytoplasm</keyword>
<dbReference type="InterPro" id="IPR006594">
    <property type="entry name" value="LisH"/>
</dbReference>
<comment type="similarity">
    <text evidence="2">Belongs to the FYV10 family.</text>
</comment>
<dbReference type="AlphaFoldDB" id="A0AAJ8KPG7"/>
<dbReference type="Pfam" id="PF10607">
    <property type="entry name" value="CTLH"/>
    <property type="match status" value="1"/>
</dbReference>
<feature type="compositionally biased region" description="Low complexity" evidence="8">
    <location>
        <begin position="371"/>
        <end position="391"/>
    </location>
</feature>
<comment type="subcellular location">
    <subcellularLocation>
        <location evidence="1">Cytoplasm</location>
    </subcellularLocation>
</comment>
<protein>
    <recommendedName>
        <fullName evidence="13">Macrophage erythroblast attacher</fullName>
    </recommendedName>
</protein>
<accession>A0AAJ8KPG7</accession>
<dbReference type="GO" id="GO:0008270">
    <property type="term" value="F:zinc ion binding"/>
    <property type="evidence" value="ECO:0007669"/>
    <property type="project" value="UniProtKB-KW"/>
</dbReference>
<dbReference type="GO" id="GO:0005737">
    <property type="term" value="C:cytoplasm"/>
    <property type="evidence" value="ECO:0007669"/>
    <property type="project" value="UniProtKB-SubCell"/>
</dbReference>
<evidence type="ECO:0000313" key="11">
    <source>
        <dbReference type="EMBL" id="WWC61874.1"/>
    </source>
</evidence>
<dbReference type="GeneID" id="28968262"/>
<dbReference type="Proteomes" id="UP000078595">
    <property type="component" value="Chromosome 5"/>
</dbReference>
<keyword evidence="6" id="KW-0862">Zinc</keyword>
<dbReference type="SMART" id="SM00668">
    <property type="entry name" value="CTLH"/>
    <property type="match status" value="1"/>
</dbReference>
<reference evidence="11" key="2">
    <citation type="submission" date="2024-02" db="EMBL/GenBank/DDBJ databases">
        <title>Comparative genomics of Cryptococcus and Kwoniella reveals pathogenesis evolution and contrasting modes of karyotype evolution via chromosome fusion or intercentromeric recombination.</title>
        <authorList>
            <person name="Coelho M.A."/>
            <person name="David-Palma M."/>
            <person name="Shea T."/>
            <person name="Bowers K."/>
            <person name="McGinley-Smith S."/>
            <person name="Mohammad A.W."/>
            <person name="Gnirke A."/>
            <person name="Yurkov A.M."/>
            <person name="Nowrousian M."/>
            <person name="Sun S."/>
            <person name="Cuomo C.A."/>
            <person name="Heitman J."/>
        </authorList>
    </citation>
    <scope>NUCLEOTIDE SEQUENCE</scope>
    <source>
        <strain evidence="11">CBS 10117</strain>
    </source>
</reference>
<feature type="domain" description="CTLH" evidence="9">
    <location>
        <begin position="221"/>
        <end position="270"/>
    </location>
</feature>
<evidence type="ECO:0000256" key="7">
    <source>
        <dbReference type="PROSITE-ProRule" id="PRU01215"/>
    </source>
</evidence>
<dbReference type="InterPro" id="IPR006595">
    <property type="entry name" value="CTLH_C"/>
</dbReference>
<evidence type="ECO:0000256" key="2">
    <source>
        <dbReference type="ARBA" id="ARBA00010615"/>
    </source>
</evidence>
<keyword evidence="4" id="KW-0479">Metal-binding</keyword>
<evidence type="ECO:0000256" key="3">
    <source>
        <dbReference type="ARBA" id="ARBA00022490"/>
    </source>
</evidence>
<evidence type="ECO:0000259" key="9">
    <source>
        <dbReference type="PROSITE" id="PS50897"/>
    </source>
</evidence>
<evidence type="ECO:0000259" key="10">
    <source>
        <dbReference type="PROSITE" id="PS51867"/>
    </source>
</evidence>
<dbReference type="RefSeq" id="XP_065825036.1">
    <property type="nucleotide sequence ID" value="XM_065968964.1"/>
</dbReference>
<dbReference type="PANTHER" id="PTHR12170">
    <property type="entry name" value="MACROPHAGE ERYTHROBLAST ATTACHER-RELATED"/>
    <property type="match status" value="1"/>
</dbReference>
<dbReference type="PANTHER" id="PTHR12170:SF2">
    <property type="entry name" value="E3 UBIQUITIN-PROTEIN TRANSFERASE MAEA"/>
    <property type="match status" value="1"/>
</dbReference>
<dbReference type="SMART" id="SM00757">
    <property type="entry name" value="CRA"/>
    <property type="match status" value="1"/>
</dbReference>
<dbReference type="GO" id="GO:0061630">
    <property type="term" value="F:ubiquitin protein ligase activity"/>
    <property type="evidence" value="ECO:0007669"/>
    <property type="project" value="InterPro"/>
</dbReference>
<feature type="region of interest" description="Disordered" evidence="8">
    <location>
        <begin position="355"/>
        <end position="392"/>
    </location>
</feature>
<proteinExistence type="inferred from homology"/>
<dbReference type="PROSITE" id="PS50897">
    <property type="entry name" value="CTLH"/>
    <property type="match status" value="1"/>
</dbReference>
<name>A0AAJ8KPG7_9TREE</name>
<evidence type="ECO:0008006" key="13">
    <source>
        <dbReference type="Google" id="ProtNLM"/>
    </source>
</evidence>
<keyword evidence="12" id="KW-1185">Reference proteome</keyword>
<dbReference type="GO" id="GO:0005634">
    <property type="term" value="C:nucleus"/>
    <property type="evidence" value="ECO:0007669"/>
    <property type="project" value="TreeGrafter"/>
</dbReference>
<organism evidence="11 12">
    <name type="scientific">Kwoniella dejecticola CBS 10117</name>
    <dbReference type="NCBI Taxonomy" id="1296121"/>
    <lineage>
        <taxon>Eukaryota</taxon>
        <taxon>Fungi</taxon>
        <taxon>Dikarya</taxon>
        <taxon>Basidiomycota</taxon>
        <taxon>Agaricomycotina</taxon>
        <taxon>Tremellomycetes</taxon>
        <taxon>Tremellales</taxon>
        <taxon>Cryptococcaceae</taxon>
        <taxon>Kwoniella</taxon>
    </lineage>
</organism>
<dbReference type="InterPro" id="IPR013144">
    <property type="entry name" value="CRA_dom"/>
</dbReference>
<dbReference type="GO" id="GO:0043161">
    <property type="term" value="P:proteasome-mediated ubiquitin-dependent protein catabolic process"/>
    <property type="evidence" value="ECO:0007669"/>
    <property type="project" value="InterPro"/>
</dbReference>
<dbReference type="InterPro" id="IPR024964">
    <property type="entry name" value="CTLH/CRA"/>
</dbReference>
<dbReference type="PROSITE" id="PS51867">
    <property type="entry name" value="ZF_RING_GID"/>
    <property type="match status" value="1"/>
</dbReference>
<dbReference type="InterPro" id="IPR045098">
    <property type="entry name" value="Fyv10_fam"/>
</dbReference>
<dbReference type="PROSITE" id="PS50896">
    <property type="entry name" value="LISH"/>
    <property type="match status" value="1"/>
</dbReference>
<feature type="domain" description="RING-Gid-type" evidence="10">
    <location>
        <begin position="455"/>
        <end position="524"/>
    </location>
</feature>
<evidence type="ECO:0000256" key="5">
    <source>
        <dbReference type="ARBA" id="ARBA00022771"/>
    </source>
</evidence>
<dbReference type="CDD" id="cd16659">
    <property type="entry name" value="RING-Ubox_Emp"/>
    <property type="match status" value="1"/>
</dbReference>